<reference evidence="3" key="1">
    <citation type="journal article" date="2019" name="Int. J. Syst. Evol. Microbiol.">
        <title>The Global Catalogue of Microorganisms (GCM) 10K type strain sequencing project: providing services to taxonomists for standard genome sequencing and annotation.</title>
        <authorList>
            <consortium name="The Broad Institute Genomics Platform"/>
            <consortium name="The Broad Institute Genome Sequencing Center for Infectious Disease"/>
            <person name="Wu L."/>
            <person name="Ma J."/>
        </authorList>
    </citation>
    <scope>NUCLEOTIDE SEQUENCE [LARGE SCALE GENOMIC DNA]</scope>
    <source>
        <strain evidence="3">CGMCC 4.7152</strain>
    </source>
</reference>
<dbReference type="Pfam" id="PF13560">
    <property type="entry name" value="HTH_31"/>
    <property type="match status" value="1"/>
</dbReference>
<accession>A0ABV9WLK7</accession>
<dbReference type="SMART" id="SM00530">
    <property type="entry name" value="HTH_XRE"/>
    <property type="match status" value="1"/>
</dbReference>
<dbReference type="Gene3D" id="1.10.260.40">
    <property type="entry name" value="lambda repressor-like DNA-binding domains"/>
    <property type="match status" value="1"/>
</dbReference>
<dbReference type="Proteomes" id="UP001595912">
    <property type="component" value="Unassembled WGS sequence"/>
</dbReference>
<dbReference type="CDD" id="cd00093">
    <property type="entry name" value="HTH_XRE"/>
    <property type="match status" value="1"/>
</dbReference>
<organism evidence="2 3">
    <name type="scientific">Dactylosporangium cerinum</name>
    <dbReference type="NCBI Taxonomy" id="1434730"/>
    <lineage>
        <taxon>Bacteria</taxon>
        <taxon>Bacillati</taxon>
        <taxon>Actinomycetota</taxon>
        <taxon>Actinomycetes</taxon>
        <taxon>Micromonosporales</taxon>
        <taxon>Micromonosporaceae</taxon>
        <taxon>Dactylosporangium</taxon>
    </lineage>
</organism>
<dbReference type="Pfam" id="PF17765">
    <property type="entry name" value="MLTR_LBD"/>
    <property type="match status" value="1"/>
</dbReference>
<dbReference type="InterPro" id="IPR041413">
    <property type="entry name" value="MLTR_LBD"/>
</dbReference>
<dbReference type="RefSeq" id="WP_380129212.1">
    <property type="nucleotide sequence ID" value="NZ_JBHSIU010000131.1"/>
</dbReference>
<sequence>MTNGRETPQSARRAELAAFLRARRARLRPADLGLPEDDQPGRRRTPGLRREEVARLCGVSVTWYTWLEQGRNIAASEQVVDALARALRLDPDERRHLRGLAGLATAPGETSVGAVLPRLQRLVDAAAPNAASIYDLHLDYVVWNTPYVRLRNDPAALPDDRRNLLWMMFTDVENRARMVRWEPAARAVLSQFRAAAGQRPGDPRFAIMVAALTEASAEFRQWWAEHPIRQFRPATVELEHPEMGRLELEMFQLRPVEHADLLMVLQVPVRDAAKT</sequence>
<dbReference type="SUPFAM" id="SSF47413">
    <property type="entry name" value="lambda repressor-like DNA-binding domains"/>
    <property type="match status" value="1"/>
</dbReference>
<evidence type="ECO:0000313" key="3">
    <source>
        <dbReference type="Proteomes" id="UP001595912"/>
    </source>
</evidence>
<dbReference type="Gene3D" id="3.30.450.180">
    <property type="match status" value="1"/>
</dbReference>
<keyword evidence="3" id="KW-1185">Reference proteome</keyword>
<dbReference type="InterPro" id="IPR001387">
    <property type="entry name" value="Cro/C1-type_HTH"/>
</dbReference>
<protein>
    <submittedName>
        <fullName evidence="2">Helix-turn-helix transcriptional regulator</fullName>
    </submittedName>
</protein>
<name>A0ABV9WLK7_9ACTN</name>
<comment type="caution">
    <text evidence="2">The sequence shown here is derived from an EMBL/GenBank/DDBJ whole genome shotgun (WGS) entry which is preliminary data.</text>
</comment>
<gene>
    <name evidence="2" type="ORF">ACFPIJ_63230</name>
</gene>
<evidence type="ECO:0000259" key="1">
    <source>
        <dbReference type="SMART" id="SM00530"/>
    </source>
</evidence>
<evidence type="ECO:0000313" key="2">
    <source>
        <dbReference type="EMBL" id="MFC5008515.1"/>
    </source>
</evidence>
<feature type="domain" description="HTH cro/C1-type" evidence="1">
    <location>
        <begin position="19"/>
        <end position="94"/>
    </location>
</feature>
<dbReference type="InterPro" id="IPR010982">
    <property type="entry name" value="Lambda_DNA-bd_dom_sf"/>
</dbReference>
<dbReference type="PANTHER" id="PTHR35010">
    <property type="entry name" value="BLL4672 PROTEIN-RELATED"/>
    <property type="match status" value="1"/>
</dbReference>
<proteinExistence type="predicted"/>
<dbReference type="EMBL" id="JBHSIU010000131">
    <property type="protein sequence ID" value="MFC5008515.1"/>
    <property type="molecule type" value="Genomic_DNA"/>
</dbReference>